<evidence type="ECO:0000313" key="8">
    <source>
        <dbReference type="Proteomes" id="UP000075455"/>
    </source>
</evidence>
<keyword evidence="4 6" id="KW-1133">Transmembrane helix</keyword>
<dbReference type="GeneID" id="301191673"/>
<dbReference type="eggNOG" id="COG0672">
    <property type="taxonomic scope" value="Bacteria"/>
</dbReference>
<accession>A0A150L597</accession>
<feature type="transmembrane region" description="Helical" evidence="6">
    <location>
        <begin position="243"/>
        <end position="261"/>
    </location>
</feature>
<protein>
    <recommendedName>
        <fullName evidence="9">Ferrous iron transport permease EfeU</fullName>
    </recommendedName>
</protein>
<organism evidence="7 8">
    <name type="scientific">Saccharococcus caldoxylosilyticus</name>
    <dbReference type="NCBI Taxonomy" id="81408"/>
    <lineage>
        <taxon>Bacteria</taxon>
        <taxon>Bacillati</taxon>
        <taxon>Bacillota</taxon>
        <taxon>Bacilli</taxon>
        <taxon>Bacillales</taxon>
        <taxon>Anoxybacillaceae</taxon>
        <taxon>Saccharococcus</taxon>
    </lineage>
</organism>
<comment type="similarity">
    <text evidence="2">Belongs to the oxidase-dependent Fe transporter (OFeT) (TC 9.A.10.1) family.</text>
</comment>
<dbReference type="PANTHER" id="PTHR31632:SF2">
    <property type="entry name" value="PLASMA MEMBRANE IRON PERMEASE"/>
    <property type="match status" value="1"/>
</dbReference>
<dbReference type="GO" id="GO:0015093">
    <property type="term" value="F:ferrous iron transmembrane transporter activity"/>
    <property type="evidence" value="ECO:0007669"/>
    <property type="project" value="TreeGrafter"/>
</dbReference>
<dbReference type="Pfam" id="PF03239">
    <property type="entry name" value="FTR1"/>
    <property type="match status" value="1"/>
</dbReference>
<keyword evidence="3 6" id="KW-0812">Transmembrane</keyword>
<dbReference type="InterPro" id="IPR004923">
    <property type="entry name" value="FTR1/Fip1/EfeU"/>
</dbReference>
<evidence type="ECO:0000256" key="3">
    <source>
        <dbReference type="ARBA" id="ARBA00022692"/>
    </source>
</evidence>
<dbReference type="EMBL" id="LQYS01000119">
    <property type="protein sequence ID" value="KYD07477.1"/>
    <property type="molecule type" value="Genomic_DNA"/>
</dbReference>
<feature type="transmembrane region" description="Helical" evidence="6">
    <location>
        <begin position="145"/>
        <end position="169"/>
    </location>
</feature>
<name>A0A150L597_9BACL</name>
<evidence type="ECO:0000313" key="7">
    <source>
        <dbReference type="EMBL" id="KYD07477.1"/>
    </source>
</evidence>
<dbReference type="RefSeq" id="WP_061580186.1">
    <property type="nucleotide sequence ID" value="NZ_AP025623.1"/>
</dbReference>
<keyword evidence="5 6" id="KW-0472">Membrane</keyword>
<reference evidence="7 8" key="1">
    <citation type="submission" date="2016-01" db="EMBL/GenBank/DDBJ databases">
        <title>Draft Genome Sequences of Seven Thermophilic Sporeformers Isolated from Foods.</title>
        <authorList>
            <person name="Berendsen E.M."/>
            <person name="Wells-Bennik M.H."/>
            <person name="Krawcyk A.O."/>
            <person name="De Jong A."/>
            <person name="Holsappel S."/>
            <person name="Eijlander R.T."/>
            <person name="Kuipers O.P."/>
        </authorList>
    </citation>
    <scope>NUCLEOTIDE SEQUENCE [LARGE SCALE GENOMIC DNA]</scope>
    <source>
        <strain evidence="7 8">B4119</strain>
    </source>
</reference>
<feature type="transmembrane region" description="Helical" evidence="6">
    <location>
        <begin position="176"/>
        <end position="198"/>
    </location>
</feature>
<evidence type="ECO:0000256" key="1">
    <source>
        <dbReference type="ARBA" id="ARBA00004141"/>
    </source>
</evidence>
<dbReference type="PANTHER" id="PTHR31632">
    <property type="entry name" value="IRON TRANSPORTER FTH1"/>
    <property type="match status" value="1"/>
</dbReference>
<gene>
    <name evidence="7" type="ORF">B4119_1367</name>
</gene>
<evidence type="ECO:0000256" key="6">
    <source>
        <dbReference type="SAM" id="Phobius"/>
    </source>
</evidence>
<sequence length="265" mass="28821">MAAFLMLFREAFEASMLCSILATYLILIGQRDRIRNVWTGVFAAIIASLIAGVAIYSTVQNYEGTSLELQIEGISYLLAFGMLTYMATSMQKNENLKEGLESRIDSAIKTGSKFAIAGFTFLAVFREGLEMVVFMIPLTSITNPVLNIVLGVLGIIAGSVTGYLIYALGKKINVKYFFNLSTFLLVIFAAGFLVSGIGEFQQLGWLSFGNETLWDTSSILSSDSAAGHLLHALVGYTDKPTSLQVIGYVVYLALIGILAIARKRS</sequence>
<dbReference type="STRING" id="81408.B4119_1367"/>
<evidence type="ECO:0008006" key="9">
    <source>
        <dbReference type="Google" id="ProtNLM"/>
    </source>
</evidence>
<evidence type="ECO:0000256" key="4">
    <source>
        <dbReference type="ARBA" id="ARBA00022989"/>
    </source>
</evidence>
<proteinExistence type="inferred from homology"/>
<comment type="caution">
    <text evidence="7">The sequence shown here is derived from an EMBL/GenBank/DDBJ whole genome shotgun (WGS) entry which is preliminary data.</text>
</comment>
<dbReference type="AlphaFoldDB" id="A0A150L597"/>
<feature type="transmembrane region" description="Helical" evidence="6">
    <location>
        <begin position="12"/>
        <end position="29"/>
    </location>
</feature>
<dbReference type="Proteomes" id="UP000075455">
    <property type="component" value="Unassembled WGS sequence"/>
</dbReference>
<dbReference type="GO" id="GO:0033573">
    <property type="term" value="C:high-affinity iron permease complex"/>
    <property type="evidence" value="ECO:0007669"/>
    <property type="project" value="InterPro"/>
</dbReference>
<evidence type="ECO:0000256" key="5">
    <source>
        <dbReference type="ARBA" id="ARBA00023136"/>
    </source>
</evidence>
<feature type="transmembrane region" description="Helical" evidence="6">
    <location>
        <begin position="36"/>
        <end position="57"/>
    </location>
</feature>
<feature type="transmembrane region" description="Helical" evidence="6">
    <location>
        <begin position="69"/>
        <end position="87"/>
    </location>
</feature>
<evidence type="ECO:0000256" key="2">
    <source>
        <dbReference type="ARBA" id="ARBA00008333"/>
    </source>
</evidence>
<dbReference type="PATRIC" id="fig|81408.3.peg.1245"/>
<comment type="subcellular location">
    <subcellularLocation>
        <location evidence="1">Membrane</location>
        <topology evidence="1">Multi-pass membrane protein</topology>
    </subcellularLocation>
</comment>